<dbReference type="AlphaFoldDB" id="A0A402BJ28"/>
<evidence type="ECO:0000313" key="3">
    <source>
        <dbReference type="Proteomes" id="UP000287171"/>
    </source>
</evidence>
<dbReference type="EMBL" id="BIFT01000002">
    <property type="protein sequence ID" value="GCE31365.1"/>
    <property type="molecule type" value="Genomic_DNA"/>
</dbReference>
<dbReference type="GO" id="GO:0016787">
    <property type="term" value="F:hydrolase activity"/>
    <property type="evidence" value="ECO:0007669"/>
    <property type="project" value="UniProtKB-KW"/>
</dbReference>
<comment type="caution">
    <text evidence="2">The sequence shown here is derived from an EMBL/GenBank/DDBJ whole genome shotgun (WGS) entry which is preliminary data.</text>
</comment>
<keyword evidence="3" id="KW-1185">Reference proteome</keyword>
<dbReference type="OrthoDB" id="9771666at2"/>
<dbReference type="Proteomes" id="UP000287171">
    <property type="component" value="Unassembled WGS sequence"/>
</dbReference>
<dbReference type="PANTHER" id="PTHR46623">
    <property type="entry name" value="CARBOXYMETHYLENEBUTENOLIDASE-RELATED"/>
    <property type="match status" value="1"/>
</dbReference>
<protein>
    <submittedName>
        <fullName evidence="2">Dienelactone hydrolase</fullName>
    </submittedName>
</protein>
<dbReference type="InterPro" id="IPR002925">
    <property type="entry name" value="Dienelactn_hydro"/>
</dbReference>
<dbReference type="InterPro" id="IPR029058">
    <property type="entry name" value="AB_hydrolase_fold"/>
</dbReference>
<keyword evidence="2" id="KW-0378">Hydrolase</keyword>
<dbReference type="PANTHER" id="PTHR46623:SF6">
    <property type="entry name" value="ALPHA_BETA-HYDROLASES SUPERFAMILY PROTEIN"/>
    <property type="match status" value="1"/>
</dbReference>
<dbReference type="InterPro" id="IPR051049">
    <property type="entry name" value="Dienelactone_hydrolase-like"/>
</dbReference>
<gene>
    <name evidence="2" type="ORF">KDA_68490</name>
</gene>
<dbReference type="Pfam" id="PF01738">
    <property type="entry name" value="DLH"/>
    <property type="match status" value="1"/>
</dbReference>
<dbReference type="SUPFAM" id="SSF53474">
    <property type="entry name" value="alpha/beta-Hydrolases"/>
    <property type="match status" value="1"/>
</dbReference>
<reference evidence="3" key="1">
    <citation type="submission" date="2018-12" db="EMBL/GenBank/DDBJ databases">
        <title>Tengunoibacter tsumagoiensis gen. nov., sp. nov., Dictyobacter kobayashii sp. nov., D. alpinus sp. nov., and D. joshuensis sp. nov. and description of Dictyobacteraceae fam. nov. within the order Ktedonobacterales isolated from Tengu-no-mugimeshi.</title>
        <authorList>
            <person name="Wang C.M."/>
            <person name="Zheng Y."/>
            <person name="Sakai Y."/>
            <person name="Toyoda A."/>
            <person name="Minakuchi Y."/>
            <person name="Abe K."/>
            <person name="Yokota A."/>
            <person name="Yabe S."/>
        </authorList>
    </citation>
    <scope>NUCLEOTIDE SEQUENCE [LARGE SCALE GENOMIC DNA]</scope>
    <source>
        <strain evidence="3">Uno16</strain>
    </source>
</reference>
<dbReference type="RefSeq" id="WP_126631341.1">
    <property type="nucleotide sequence ID" value="NZ_BIFT01000002.1"/>
</dbReference>
<evidence type="ECO:0000313" key="2">
    <source>
        <dbReference type="EMBL" id="GCE31365.1"/>
    </source>
</evidence>
<sequence length="226" mass="24784">MSEIHVDGRTINAYMAVPEQGSGPGVLVLHAWWGLTEPFRHICDRLAEAGFVALAPDLYQGKTTTSIEEAQALGAALDQDEERVRGDIAGAIQLLHQHTASQLTNGHNKLALIGFSLGGAYAFDTSVTLADEIAAVVTFYTSYTGPDYSASHAAYLCHFGENDTFEPVESVVEMEKTLQAAGKSVTVYTYPGASHWFFEENRPEYDAEAARLAWERTIEFLHQQLD</sequence>
<proteinExistence type="predicted"/>
<name>A0A402BJ28_9CHLR</name>
<organism evidence="2 3">
    <name type="scientific">Dictyobacter alpinus</name>
    <dbReference type="NCBI Taxonomy" id="2014873"/>
    <lineage>
        <taxon>Bacteria</taxon>
        <taxon>Bacillati</taxon>
        <taxon>Chloroflexota</taxon>
        <taxon>Ktedonobacteria</taxon>
        <taxon>Ktedonobacterales</taxon>
        <taxon>Dictyobacteraceae</taxon>
        <taxon>Dictyobacter</taxon>
    </lineage>
</organism>
<evidence type="ECO:0000259" key="1">
    <source>
        <dbReference type="Pfam" id="PF01738"/>
    </source>
</evidence>
<accession>A0A402BJ28</accession>
<feature type="domain" description="Dienelactone hydrolase" evidence="1">
    <location>
        <begin position="11"/>
        <end position="224"/>
    </location>
</feature>
<dbReference type="Gene3D" id="3.40.50.1820">
    <property type="entry name" value="alpha/beta hydrolase"/>
    <property type="match status" value="1"/>
</dbReference>